<dbReference type="Proteomes" id="UP000282435">
    <property type="component" value="Chromosome"/>
</dbReference>
<evidence type="ECO:0000313" key="1">
    <source>
        <dbReference type="EMBL" id="AZR59078.1"/>
    </source>
</evidence>
<reference evidence="1 2" key="1">
    <citation type="submission" date="2018-12" db="EMBL/GenBank/DDBJ databases">
        <title>Genome sequencing of Eikenella corrodens KCOM 3110 (= JS217).</title>
        <authorList>
            <person name="Koo J.-K."/>
            <person name="Park S.-N."/>
            <person name="Lim Y.K."/>
        </authorList>
    </citation>
    <scope>NUCLEOTIDE SEQUENCE [LARGE SCALE GENOMIC DNA]</scope>
    <source>
        <strain evidence="1 2">KCOM 3110</strain>
    </source>
</reference>
<organism evidence="1 2">
    <name type="scientific">Eikenella corrodens</name>
    <dbReference type="NCBI Taxonomy" id="539"/>
    <lineage>
        <taxon>Bacteria</taxon>
        <taxon>Pseudomonadati</taxon>
        <taxon>Pseudomonadota</taxon>
        <taxon>Betaproteobacteria</taxon>
        <taxon>Neisseriales</taxon>
        <taxon>Neisseriaceae</taxon>
        <taxon>Eikenella</taxon>
    </lineage>
</organism>
<gene>
    <name evidence="1" type="ORF">ELB75_02910</name>
</gene>
<dbReference type="RefSeq" id="WP_126982646.1">
    <property type="nucleotide sequence ID" value="NZ_CP034670.1"/>
</dbReference>
<accession>A0A3S9SI08</accession>
<proteinExistence type="predicted"/>
<evidence type="ECO:0000313" key="2">
    <source>
        <dbReference type="Proteomes" id="UP000282435"/>
    </source>
</evidence>
<dbReference type="AlphaFoldDB" id="A0A3S9SI08"/>
<dbReference type="EMBL" id="CP034670">
    <property type="protein sequence ID" value="AZR59078.1"/>
    <property type="molecule type" value="Genomic_DNA"/>
</dbReference>
<protein>
    <submittedName>
        <fullName evidence="1">Uncharacterized protein</fullName>
    </submittedName>
</protein>
<name>A0A3S9SI08_EIKCO</name>
<sequence length="259" mass="30701">MERLLRALKSWHSAKNRAGNKLKIKLLPDKKQYKKMELMFSTLENISSLLKSSESEIISYEGAKLYLLSKFKDIVSILDRENKENFIHQINHFIPYWLIYRKAPTNFLLNRKILIEKEKFFFYIDGLNPILMESLNFIQQEKLRKCKAVNLIKLENNFFIELDEVNMISNQAKMANTKIANGGHSNEKQEYAKEKYGNNKINNRTYNKLSNSESYQFLNKMKEYINFIEKVNRAFVRPDFDRLEGWHTQGGLPTLGKRR</sequence>